<organism evidence="1 2">
    <name type="scientific">Entomophthora muscae</name>
    <dbReference type="NCBI Taxonomy" id="34485"/>
    <lineage>
        <taxon>Eukaryota</taxon>
        <taxon>Fungi</taxon>
        <taxon>Fungi incertae sedis</taxon>
        <taxon>Zoopagomycota</taxon>
        <taxon>Entomophthoromycotina</taxon>
        <taxon>Entomophthoromycetes</taxon>
        <taxon>Entomophthorales</taxon>
        <taxon>Entomophthoraceae</taxon>
        <taxon>Entomophthora</taxon>
    </lineage>
</organism>
<accession>A0ACC2UR62</accession>
<protein>
    <submittedName>
        <fullName evidence="1">Uncharacterized protein</fullName>
    </submittedName>
</protein>
<proteinExistence type="predicted"/>
<evidence type="ECO:0000313" key="2">
    <source>
        <dbReference type="Proteomes" id="UP001165960"/>
    </source>
</evidence>
<evidence type="ECO:0000313" key="1">
    <source>
        <dbReference type="EMBL" id="KAJ9089226.1"/>
    </source>
</evidence>
<dbReference type="EMBL" id="QTSX02000058">
    <property type="protein sequence ID" value="KAJ9089226.1"/>
    <property type="molecule type" value="Genomic_DNA"/>
</dbReference>
<comment type="caution">
    <text evidence="1">The sequence shown here is derived from an EMBL/GenBank/DDBJ whole genome shotgun (WGS) entry which is preliminary data.</text>
</comment>
<dbReference type="Proteomes" id="UP001165960">
    <property type="component" value="Unassembled WGS sequence"/>
</dbReference>
<reference evidence="1" key="1">
    <citation type="submission" date="2022-04" db="EMBL/GenBank/DDBJ databases">
        <title>Genome of the entomopathogenic fungus Entomophthora muscae.</title>
        <authorList>
            <person name="Elya C."/>
            <person name="Lovett B.R."/>
            <person name="Lee E."/>
            <person name="Macias A.M."/>
            <person name="Hajek A.E."/>
            <person name="De Bivort B.L."/>
            <person name="Kasson M.T."/>
            <person name="De Fine Licht H.H."/>
            <person name="Stajich J.E."/>
        </authorList>
    </citation>
    <scope>NUCLEOTIDE SEQUENCE</scope>
    <source>
        <strain evidence="1">Berkeley</strain>
    </source>
</reference>
<keyword evidence="2" id="KW-1185">Reference proteome</keyword>
<name>A0ACC2UR62_9FUNG</name>
<gene>
    <name evidence="1" type="ORF">DSO57_1014977</name>
</gene>
<sequence length="53" mass="5676">MVRTADCVPDNIIDLPANVSHNTQGALNETPLDASNNMNQSNGNVKLQELSPN</sequence>